<gene>
    <name evidence="4" type="ORF">H9846_08490</name>
</gene>
<comment type="caution">
    <text evidence="4">The sequence shown here is derived from an EMBL/GenBank/DDBJ whole genome shotgun (WGS) entry which is preliminary data.</text>
</comment>
<evidence type="ECO:0000313" key="5">
    <source>
        <dbReference type="Proteomes" id="UP000886751"/>
    </source>
</evidence>
<protein>
    <submittedName>
        <fullName evidence="4">Glycosyltransferase family 4 protein</fullName>
    </submittedName>
</protein>
<proteinExistence type="predicted"/>
<evidence type="ECO:0000256" key="1">
    <source>
        <dbReference type="ARBA" id="ARBA00022676"/>
    </source>
</evidence>
<reference evidence="4" key="1">
    <citation type="journal article" date="2021" name="PeerJ">
        <title>Extensive microbial diversity within the chicken gut microbiome revealed by metagenomics and culture.</title>
        <authorList>
            <person name="Gilroy R."/>
            <person name="Ravi A."/>
            <person name="Getino M."/>
            <person name="Pursley I."/>
            <person name="Horton D.L."/>
            <person name="Alikhan N.F."/>
            <person name="Baker D."/>
            <person name="Gharbi K."/>
            <person name="Hall N."/>
            <person name="Watson M."/>
            <person name="Adriaenssens E.M."/>
            <person name="Foster-Nyarko E."/>
            <person name="Jarju S."/>
            <person name="Secka A."/>
            <person name="Antonio M."/>
            <person name="Oren A."/>
            <person name="Chaudhuri R.R."/>
            <person name="La Ragione R."/>
            <person name="Hildebrand F."/>
            <person name="Pallen M.J."/>
        </authorList>
    </citation>
    <scope>NUCLEOTIDE SEQUENCE</scope>
    <source>
        <strain evidence="4">ChiHecec2B26-7398</strain>
    </source>
</reference>
<dbReference type="Gene3D" id="3.40.50.2000">
    <property type="entry name" value="Glycogen Phosphorylase B"/>
    <property type="match status" value="1"/>
</dbReference>
<dbReference type="EMBL" id="DXEI01000127">
    <property type="protein sequence ID" value="HIX95479.1"/>
    <property type="molecule type" value="Genomic_DNA"/>
</dbReference>
<feature type="signal peptide" evidence="3">
    <location>
        <begin position="1"/>
        <end position="17"/>
    </location>
</feature>
<reference evidence="4" key="2">
    <citation type="submission" date="2021-04" db="EMBL/GenBank/DDBJ databases">
        <authorList>
            <person name="Gilroy R."/>
        </authorList>
    </citation>
    <scope>NUCLEOTIDE SEQUENCE</scope>
    <source>
        <strain evidence="4">ChiHecec2B26-7398</strain>
    </source>
</reference>
<accession>A0A9D1Y231</accession>
<dbReference type="PANTHER" id="PTHR12526">
    <property type="entry name" value="GLYCOSYLTRANSFERASE"/>
    <property type="match status" value="1"/>
</dbReference>
<dbReference type="Proteomes" id="UP000886751">
    <property type="component" value="Unassembled WGS sequence"/>
</dbReference>
<name>A0A9D1Y231_9FIRM</name>
<feature type="chain" id="PRO_5039307549" evidence="3">
    <location>
        <begin position="18"/>
        <end position="424"/>
    </location>
</feature>
<dbReference type="CDD" id="cd03801">
    <property type="entry name" value="GT4_PimA-like"/>
    <property type="match status" value="1"/>
</dbReference>
<keyword evidence="3" id="KW-0732">Signal</keyword>
<keyword evidence="2" id="KW-0808">Transferase</keyword>
<dbReference type="AlphaFoldDB" id="A0A9D1Y231"/>
<evidence type="ECO:0000256" key="3">
    <source>
        <dbReference type="SAM" id="SignalP"/>
    </source>
</evidence>
<keyword evidence="1" id="KW-0328">Glycosyltransferase</keyword>
<evidence type="ECO:0000256" key="2">
    <source>
        <dbReference type="ARBA" id="ARBA00022679"/>
    </source>
</evidence>
<sequence length="424" mass="45103">MQTLWLVSMVLPQAAAACGLDAASDVSGGWLTGQLTALQTRADLRLTVACVDPRRKAPLCGERDGVTYRILPGAQDFAALLDTVRPDLVHIWGTEYAAAAAMQQAAAARGVPVLVGIQGVMRDCAAHLCGGVPDAYRHSTPLDRMLDAVIPGALLDKTQAQFDALAQSEAQMLASARYVTGRTSFDRRAVAALAPQARYFACNETLRPLFYTGTLWHARDFGQAPVLLLPQGNYPLKNLHTVLRALPAILQRWGGARLAIAGWPPVDKGPLLRPVLARLFPYQRYCRRLAQELGVAEHIRYTGPLDAAAMRQAYLEADVFLLPSQSENSPNSLGEAMLLGLPCIASNAGGIPDMLADGQEGLLYGDALDADALARAVCAVLDAPDGGAALGQAARARALRTHDPAANAEALCGIYQTILQEAAP</sequence>
<dbReference type="PANTHER" id="PTHR12526:SF510">
    <property type="entry name" value="D-INOSITOL 3-PHOSPHATE GLYCOSYLTRANSFERASE"/>
    <property type="match status" value="1"/>
</dbReference>
<organism evidence="4 5">
    <name type="scientific">Candidatus Gemmiger excrementipullorum</name>
    <dbReference type="NCBI Taxonomy" id="2838610"/>
    <lineage>
        <taxon>Bacteria</taxon>
        <taxon>Bacillati</taxon>
        <taxon>Bacillota</taxon>
        <taxon>Clostridia</taxon>
        <taxon>Eubacteriales</taxon>
        <taxon>Gemmiger</taxon>
    </lineage>
</organism>
<dbReference type="SUPFAM" id="SSF53756">
    <property type="entry name" value="UDP-Glycosyltransferase/glycogen phosphorylase"/>
    <property type="match status" value="1"/>
</dbReference>
<dbReference type="Pfam" id="PF13692">
    <property type="entry name" value="Glyco_trans_1_4"/>
    <property type="match status" value="1"/>
</dbReference>
<evidence type="ECO:0000313" key="4">
    <source>
        <dbReference type="EMBL" id="HIX95479.1"/>
    </source>
</evidence>
<dbReference type="GO" id="GO:0016757">
    <property type="term" value="F:glycosyltransferase activity"/>
    <property type="evidence" value="ECO:0007669"/>
    <property type="project" value="UniProtKB-KW"/>
</dbReference>